<evidence type="ECO:0000256" key="6">
    <source>
        <dbReference type="ARBA" id="ARBA00023239"/>
    </source>
</evidence>
<gene>
    <name evidence="8" type="ORF">ATO3_24910</name>
</gene>
<evidence type="ECO:0000256" key="4">
    <source>
        <dbReference type="ARBA" id="ARBA00022989"/>
    </source>
</evidence>
<proteinExistence type="predicted"/>
<dbReference type="Proteomes" id="UP000215377">
    <property type="component" value="Unassembled WGS sequence"/>
</dbReference>
<dbReference type="SUPFAM" id="SSF55073">
    <property type="entry name" value="Nucleotide cyclase"/>
    <property type="match status" value="1"/>
</dbReference>
<protein>
    <submittedName>
        <fullName evidence="8">Adenylate cyclase</fullName>
    </submittedName>
</protein>
<evidence type="ECO:0000313" key="8">
    <source>
        <dbReference type="EMBL" id="OWU68044.1"/>
    </source>
</evidence>
<dbReference type="GO" id="GO:0000166">
    <property type="term" value="F:nucleotide binding"/>
    <property type="evidence" value="ECO:0007669"/>
    <property type="project" value="UniProtKB-KW"/>
</dbReference>
<dbReference type="OrthoDB" id="315417at2"/>
<dbReference type="GO" id="GO:0035556">
    <property type="term" value="P:intracellular signal transduction"/>
    <property type="evidence" value="ECO:0007669"/>
    <property type="project" value="InterPro"/>
</dbReference>
<dbReference type="AlphaFoldDB" id="A0A225NC69"/>
<dbReference type="EMBL" id="AQQR01000024">
    <property type="protein sequence ID" value="OWU68044.1"/>
    <property type="molecule type" value="Genomic_DNA"/>
</dbReference>
<keyword evidence="5" id="KW-0472">Membrane</keyword>
<keyword evidence="4" id="KW-1133">Transmembrane helix</keyword>
<reference evidence="8 9" key="1">
    <citation type="submission" date="2013-04" db="EMBL/GenBank/DDBJ databases">
        <title>Oceanicola sp. 22II1-22F33 Genome Sequencing.</title>
        <authorList>
            <person name="Lai Q."/>
            <person name="Li G."/>
            <person name="Shao Z."/>
        </authorList>
    </citation>
    <scope>NUCLEOTIDE SEQUENCE [LARGE SCALE GENOMIC DNA]</scope>
    <source>
        <strain evidence="8 9">22II1-22F33</strain>
    </source>
</reference>
<dbReference type="RefSeq" id="WP_088652604.1">
    <property type="nucleotide sequence ID" value="NZ_AQQR01000024.1"/>
</dbReference>
<comment type="caution">
    <text evidence="8">The sequence shown here is derived from an EMBL/GenBank/DDBJ whole genome shotgun (WGS) entry which is preliminary data.</text>
</comment>
<dbReference type="SMART" id="SM00044">
    <property type="entry name" value="CYCc"/>
    <property type="match status" value="1"/>
</dbReference>
<keyword evidence="3" id="KW-0547">Nucleotide-binding</keyword>
<dbReference type="PANTHER" id="PTHR11920">
    <property type="entry name" value="GUANYLYL CYCLASE"/>
    <property type="match status" value="1"/>
</dbReference>
<evidence type="ECO:0000256" key="3">
    <source>
        <dbReference type="ARBA" id="ARBA00022741"/>
    </source>
</evidence>
<dbReference type="Pfam" id="PF00211">
    <property type="entry name" value="Guanylate_cyc"/>
    <property type="match status" value="1"/>
</dbReference>
<organism evidence="8 9">
    <name type="scientific">Marinibacterium profundimaris</name>
    <dbReference type="NCBI Taxonomy" id="1679460"/>
    <lineage>
        <taxon>Bacteria</taxon>
        <taxon>Pseudomonadati</taxon>
        <taxon>Pseudomonadota</taxon>
        <taxon>Alphaproteobacteria</taxon>
        <taxon>Rhodobacterales</taxon>
        <taxon>Paracoccaceae</taxon>
        <taxon>Marinibacterium</taxon>
    </lineage>
</organism>
<evidence type="ECO:0000256" key="2">
    <source>
        <dbReference type="ARBA" id="ARBA00022692"/>
    </source>
</evidence>
<evidence type="ECO:0000256" key="5">
    <source>
        <dbReference type="ARBA" id="ARBA00023136"/>
    </source>
</evidence>
<dbReference type="GO" id="GO:0004016">
    <property type="term" value="F:adenylate cyclase activity"/>
    <property type="evidence" value="ECO:0007669"/>
    <property type="project" value="UniProtKB-ARBA"/>
</dbReference>
<dbReference type="InterPro" id="IPR029787">
    <property type="entry name" value="Nucleotide_cyclase"/>
</dbReference>
<dbReference type="CDD" id="cd07302">
    <property type="entry name" value="CHD"/>
    <property type="match status" value="1"/>
</dbReference>
<dbReference type="PROSITE" id="PS50125">
    <property type="entry name" value="GUANYLATE_CYCLASE_2"/>
    <property type="match status" value="1"/>
</dbReference>
<keyword evidence="2" id="KW-0812">Transmembrane</keyword>
<feature type="domain" description="Guanylate cyclase" evidence="7">
    <location>
        <begin position="163"/>
        <end position="290"/>
    </location>
</feature>
<dbReference type="GO" id="GO:0016020">
    <property type="term" value="C:membrane"/>
    <property type="evidence" value="ECO:0007669"/>
    <property type="project" value="UniProtKB-SubCell"/>
</dbReference>
<keyword evidence="6" id="KW-0456">Lyase</keyword>
<evidence type="ECO:0000256" key="1">
    <source>
        <dbReference type="ARBA" id="ARBA00004370"/>
    </source>
</evidence>
<evidence type="ECO:0000313" key="9">
    <source>
        <dbReference type="Proteomes" id="UP000215377"/>
    </source>
</evidence>
<comment type="subcellular location">
    <subcellularLocation>
        <location evidence="1">Membrane</location>
    </subcellularLocation>
</comment>
<evidence type="ECO:0000259" key="7">
    <source>
        <dbReference type="PROSITE" id="PS50125"/>
    </source>
</evidence>
<sequence>MFPEDLSARLLKSIGVGVCLAEAGTRRILYANPTFLGWFPDAASGTDLCEAVGGLDPVRLETDRPFELRTKVKRRTLVIETQLRKAEHDGRPLLVIECQNVSRLRETEAMIDSYAAMVDRRTRDLEREKTHVEKLLLNIMPRSVYEEYTTFGSVAPRLFEPVSVLMLDFVGFTEMAAAADPTVTVGELNDIFTAFDRIGELCGCERIKTIGDCYMAVAGLPHPHPDHALAAARCAVKMMRYLDRRNTTHQHQWRARIGIASGSVVGSVVGIQKYVYDVFGPAVNRAARLQQISDPMEITICGSLMGELIDTFDISPPRTEDLRGFGEVSVATLSERRPAASAIAS</sequence>
<keyword evidence="9" id="KW-1185">Reference proteome</keyword>
<accession>A0A225NC69</accession>
<name>A0A225NC69_9RHOB</name>
<dbReference type="PANTHER" id="PTHR11920:SF335">
    <property type="entry name" value="GUANYLATE CYCLASE"/>
    <property type="match status" value="1"/>
</dbReference>
<dbReference type="InterPro" id="IPR050401">
    <property type="entry name" value="Cyclic_nucleotide_synthase"/>
</dbReference>
<dbReference type="GO" id="GO:0009190">
    <property type="term" value="P:cyclic nucleotide biosynthetic process"/>
    <property type="evidence" value="ECO:0007669"/>
    <property type="project" value="InterPro"/>
</dbReference>
<dbReference type="InterPro" id="IPR001054">
    <property type="entry name" value="A/G_cyclase"/>
</dbReference>
<dbReference type="Gene3D" id="3.30.70.1230">
    <property type="entry name" value="Nucleotide cyclase"/>
    <property type="match status" value="1"/>
</dbReference>